<dbReference type="InterPro" id="IPR001296">
    <property type="entry name" value="Glyco_trans_1"/>
</dbReference>
<evidence type="ECO:0000259" key="1">
    <source>
        <dbReference type="Pfam" id="PF00534"/>
    </source>
</evidence>
<protein>
    <submittedName>
        <fullName evidence="2">Glycosyl transferase family 1</fullName>
    </submittedName>
</protein>
<organism evidence="2 3">
    <name type="scientific">Paracoccus sulfuroxidans</name>
    <dbReference type="NCBI Taxonomy" id="384678"/>
    <lineage>
        <taxon>Bacteria</taxon>
        <taxon>Pseudomonadati</taxon>
        <taxon>Pseudomonadota</taxon>
        <taxon>Alphaproteobacteria</taxon>
        <taxon>Rhodobacterales</taxon>
        <taxon>Paracoccaceae</taxon>
        <taxon>Paracoccus</taxon>
    </lineage>
</organism>
<gene>
    <name evidence="2" type="ORF">IQ24_03261</name>
</gene>
<evidence type="ECO:0000313" key="3">
    <source>
        <dbReference type="Proteomes" id="UP000316225"/>
    </source>
</evidence>
<dbReference type="AlphaFoldDB" id="A0A562NFX8"/>
<dbReference type="SUPFAM" id="SSF53756">
    <property type="entry name" value="UDP-Glycosyltransferase/glycogen phosphorylase"/>
    <property type="match status" value="1"/>
</dbReference>
<dbReference type="CDD" id="cd03801">
    <property type="entry name" value="GT4_PimA-like"/>
    <property type="match status" value="1"/>
</dbReference>
<dbReference type="Pfam" id="PF00534">
    <property type="entry name" value="Glycos_transf_1"/>
    <property type="match status" value="1"/>
</dbReference>
<keyword evidence="2" id="KW-0808">Transferase</keyword>
<sequence>MVRVLIDAGGRDSAKVFERWSRRQTDRSAICLPDLWHFLDACQAHSVQAVVTTSDPRAAPMTRARGMTLIHRPASTPSRPGRHEDQFDLAHRKIADARRFSCDLVILNDEANPALYEALDAEGIGIAQILRRRPGFGGGQNRLSERLALYAARGFYASRMVALLSASDVISEDIDQLAGGTTRPIIEFLPHYQASLFMGLPPVALGASVLNICFTGPITAEMGVFDMIAAATLLRSGLKMRFHICGEGAALDAMKLQLAAAGIAGHFRFHGRVTRARLRRVLGTCQVTLVPTRSESGEGFGRSVVESVLAGRPVVASLASPAVSYAPRAVRVVEPGDVQGYVDHLAYLYYDRQELGRMAEACGPASAPFLNPANSLTSAFGRLFQAVAERRPVDARFIRVTPIAPAA</sequence>
<dbReference type="GO" id="GO:0016757">
    <property type="term" value="F:glycosyltransferase activity"/>
    <property type="evidence" value="ECO:0007669"/>
    <property type="project" value="InterPro"/>
</dbReference>
<evidence type="ECO:0000313" key="2">
    <source>
        <dbReference type="EMBL" id="TWI31036.1"/>
    </source>
</evidence>
<proteinExistence type="predicted"/>
<accession>A0A562NFX8</accession>
<comment type="caution">
    <text evidence="2">The sequence shown here is derived from an EMBL/GenBank/DDBJ whole genome shotgun (WGS) entry which is preliminary data.</text>
</comment>
<dbReference type="Proteomes" id="UP000316225">
    <property type="component" value="Unassembled WGS sequence"/>
</dbReference>
<name>A0A562NFX8_9RHOB</name>
<feature type="domain" description="Glycosyl transferase family 1" evidence="1">
    <location>
        <begin position="212"/>
        <end position="360"/>
    </location>
</feature>
<keyword evidence="3" id="KW-1185">Reference proteome</keyword>
<dbReference type="Gene3D" id="3.40.50.2000">
    <property type="entry name" value="Glycogen Phosphorylase B"/>
    <property type="match status" value="1"/>
</dbReference>
<dbReference type="EMBL" id="VLKU01000011">
    <property type="protein sequence ID" value="TWI31036.1"/>
    <property type="molecule type" value="Genomic_DNA"/>
</dbReference>
<reference evidence="2 3" key="1">
    <citation type="journal article" date="2015" name="Stand. Genomic Sci.">
        <title>Genomic Encyclopedia of Bacterial and Archaeal Type Strains, Phase III: the genomes of soil and plant-associated and newly described type strains.</title>
        <authorList>
            <person name="Whitman W.B."/>
            <person name="Woyke T."/>
            <person name="Klenk H.P."/>
            <person name="Zhou Y."/>
            <person name="Lilburn T.G."/>
            <person name="Beck B.J."/>
            <person name="De Vos P."/>
            <person name="Vandamme P."/>
            <person name="Eisen J.A."/>
            <person name="Garrity G."/>
            <person name="Hugenholtz P."/>
            <person name="Kyrpides N.C."/>
        </authorList>
    </citation>
    <scope>NUCLEOTIDE SEQUENCE [LARGE SCALE GENOMIC DNA]</scope>
    <source>
        <strain evidence="2 3">CGMCC 1.5364</strain>
    </source>
</reference>
<dbReference type="PANTHER" id="PTHR12526">
    <property type="entry name" value="GLYCOSYLTRANSFERASE"/>
    <property type="match status" value="1"/>
</dbReference>